<keyword evidence="3 5" id="KW-0274">FAD</keyword>
<evidence type="ECO:0000256" key="3">
    <source>
        <dbReference type="ARBA" id="ARBA00022827"/>
    </source>
</evidence>
<protein>
    <recommendedName>
        <fullName evidence="5">Flavin-containing monooxygenase</fullName>
        <ecNumber evidence="5">1.-.-.-</ecNumber>
    </recommendedName>
</protein>
<keyword evidence="2 5" id="KW-0285">Flavoprotein</keyword>
<dbReference type="Proteomes" id="UP000585474">
    <property type="component" value="Unassembled WGS sequence"/>
</dbReference>
<sequence>MEKKRIAVIGAGISGLLACKHTLEKGFSPIVFEARPTIGGVWAQTIESTRLQTPKDYYRFSDFEWPGSVRETFPDHNQVVDYIRSYAVHFNILPLIKFNSRVIGIDYCWPSDQEEGMDSWDLWGGTGWPFSPKGKWNVTVQDARDHSAPPEVYEVDFVILCIGKFSDLPNIPDFPPEKGPEVFKGKVIHSMDYAAMADDQAAAFIKGKRTVVVGFQKSGVDVAAEVATRNGQGRAVRTGLAQLDLFPTMLHAMPGPMYPCTLLFRTVHWTVPERLHALFFRNLNRFSELMIHKPGEGLFSWLLALLLSPLLWIFSKLVENYLKWIYPLKKYNMIPGHGFFRQISSCMFTVLSTKFYETVEEGSLILHQSQKFSFCEKGLNVDTEDTPLEADIVIFATGYRSDEKLKNIFTSTYFQNSVAGSSAPFYR</sequence>
<dbReference type="PANTHER" id="PTHR23023">
    <property type="entry name" value="DIMETHYLANILINE MONOOXYGENASE"/>
    <property type="match status" value="1"/>
</dbReference>
<dbReference type="Pfam" id="PF00743">
    <property type="entry name" value="FMO-like"/>
    <property type="match status" value="1"/>
</dbReference>
<accession>A0A7J0EK21</accession>
<dbReference type="EC" id="1.-.-.-" evidence="5"/>
<evidence type="ECO:0000313" key="7">
    <source>
        <dbReference type="Proteomes" id="UP000585474"/>
    </source>
</evidence>
<reference evidence="6 7" key="1">
    <citation type="submission" date="2019-07" db="EMBL/GenBank/DDBJ databases">
        <title>De Novo Assembly of kiwifruit Actinidia rufa.</title>
        <authorList>
            <person name="Sugita-Konishi S."/>
            <person name="Sato K."/>
            <person name="Mori E."/>
            <person name="Abe Y."/>
            <person name="Kisaki G."/>
            <person name="Hamano K."/>
            <person name="Suezawa K."/>
            <person name="Otani M."/>
            <person name="Fukuda T."/>
            <person name="Manabe T."/>
            <person name="Gomi K."/>
            <person name="Tabuchi M."/>
            <person name="Akimitsu K."/>
            <person name="Kataoka I."/>
        </authorList>
    </citation>
    <scope>NUCLEOTIDE SEQUENCE [LARGE SCALE GENOMIC DNA]</scope>
    <source>
        <strain evidence="7">cv. Fuchu</strain>
    </source>
</reference>
<dbReference type="SUPFAM" id="SSF51905">
    <property type="entry name" value="FAD/NAD(P)-binding domain"/>
    <property type="match status" value="1"/>
</dbReference>
<evidence type="ECO:0000256" key="2">
    <source>
        <dbReference type="ARBA" id="ARBA00022630"/>
    </source>
</evidence>
<gene>
    <name evidence="6" type="ORF">Acr_04g0010270</name>
</gene>
<dbReference type="AlphaFoldDB" id="A0A7J0EK21"/>
<keyword evidence="4 5" id="KW-0560">Oxidoreductase</keyword>
<dbReference type="GO" id="GO:0050660">
    <property type="term" value="F:flavin adenine dinucleotide binding"/>
    <property type="evidence" value="ECO:0007669"/>
    <property type="project" value="InterPro"/>
</dbReference>
<dbReference type="InterPro" id="IPR020946">
    <property type="entry name" value="Flavin_mOase-like"/>
</dbReference>
<comment type="cofactor">
    <cofactor evidence="5">
        <name>FAD</name>
        <dbReference type="ChEBI" id="CHEBI:57692"/>
    </cofactor>
</comment>
<dbReference type="GO" id="GO:0004499">
    <property type="term" value="F:N,N-dimethylaniline monooxygenase activity"/>
    <property type="evidence" value="ECO:0007669"/>
    <property type="project" value="InterPro"/>
</dbReference>
<dbReference type="GO" id="GO:0050661">
    <property type="term" value="F:NADP binding"/>
    <property type="evidence" value="ECO:0007669"/>
    <property type="project" value="InterPro"/>
</dbReference>
<dbReference type="Gene3D" id="3.50.50.60">
    <property type="entry name" value="FAD/NAD(P)-binding domain"/>
    <property type="match status" value="1"/>
</dbReference>
<proteinExistence type="inferred from homology"/>
<organism evidence="6 7">
    <name type="scientific">Actinidia rufa</name>
    <dbReference type="NCBI Taxonomy" id="165716"/>
    <lineage>
        <taxon>Eukaryota</taxon>
        <taxon>Viridiplantae</taxon>
        <taxon>Streptophyta</taxon>
        <taxon>Embryophyta</taxon>
        <taxon>Tracheophyta</taxon>
        <taxon>Spermatophyta</taxon>
        <taxon>Magnoliopsida</taxon>
        <taxon>eudicotyledons</taxon>
        <taxon>Gunneridae</taxon>
        <taxon>Pentapetalae</taxon>
        <taxon>asterids</taxon>
        <taxon>Ericales</taxon>
        <taxon>Actinidiaceae</taxon>
        <taxon>Actinidia</taxon>
    </lineage>
</organism>
<dbReference type="OrthoDB" id="66881at2759"/>
<evidence type="ECO:0000313" key="6">
    <source>
        <dbReference type="EMBL" id="GFY86289.1"/>
    </source>
</evidence>
<dbReference type="InterPro" id="IPR036188">
    <property type="entry name" value="FAD/NAD-bd_sf"/>
</dbReference>
<comment type="similarity">
    <text evidence="1 5">Belongs to the FMO family.</text>
</comment>
<dbReference type="InterPro" id="IPR050346">
    <property type="entry name" value="FMO-like"/>
</dbReference>
<evidence type="ECO:0000256" key="1">
    <source>
        <dbReference type="ARBA" id="ARBA00009183"/>
    </source>
</evidence>
<dbReference type="EMBL" id="BJWL01000004">
    <property type="protein sequence ID" value="GFY86289.1"/>
    <property type="molecule type" value="Genomic_DNA"/>
</dbReference>
<keyword evidence="7" id="KW-1185">Reference proteome</keyword>
<comment type="caution">
    <text evidence="6">The sequence shown here is derived from an EMBL/GenBank/DDBJ whole genome shotgun (WGS) entry which is preliminary data.</text>
</comment>
<dbReference type="FunFam" id="3.50.50.60:FF:000403">
    <property type="entry name" value="Flavin-containing monooxygenase"/>
    <property type="match status" value="1"/>
</dbReference>
<evidence type="ECO:0000256" key="4">
    <source>
        <dbReference type="ARBA" id="ARBA00023002"/>
    </source>
</evidence>
<evidence type="ECO:0000256" key="5">
    <source>
        <dbReference type="RuleBase" id="RU361177"/>
    </source>
</evidence>
<dbReference type="PROSITE" id="PS51257">
    <property type="entry name" value="PROKAR_LIPOPROTEIN"/>
    <property type="match status" value="1"/>
</dbReference>
<name>A0A7J0EK21_9ERIC</name>
<keyword evidence="5" id="KW-0503">Monooxygenase</keyword>